<dbReference type="GeneID" id="89489872"/>
<dbReference type="EMBL" id="JANAVW010000001">
    <property type="protein sequence ID" value="MDT0133101.1"/>
    <property type="molecule type" value="Genomic_DNA"/>
</dbReference>
<accession>A0ABU2IVK2</accession>
<evidence type="ECO:0000313" key="1">
    <source>
        <dbReference type="EMBL" id="MDT0133101.1"/>
    </source>
</evidence>
<reference evidence="1 3" key="1">
    <citation type="submission" date="2022-06" db="EMBL/GenBank/DDBJ databases">
        <title>Chromosome and plasmid sequencings of Enterobacteriales species co-exiting double carbapenemases.</title>
        <authorList>
            <person name="Fu Y."/>
        </authorList>
    </citation>
    <scope>NUCLEOTIDE SEQUENCE [LARGE SCALE GENOMIC DNA]</scope>
    <source>
        <strain evidence="1 3">21030615019</strain>
    </source>
</reference>
<sequence length="300" mass="34743">MTERLIQYAYYDPNWSHSHQAISLLDRTQRKTPEDYEHEMRGHLFCPSCYTPISIRPINTEVTSNGRRRAFFHLPSHSETYCPLRSISAPGRRYESETEAQQAIQNHQLAVISGFMNDEPENQDIENPEYTGPNENIDGPVIQAPIGRHRGENYALPSQISTVAGLCRNFDENYYKYIYIANSGQVIPKLFRDLLIDVNDIEGEITTPTFYWGKILRIDRFSNTAHIYFRVNTQNSISDVRIKVKLDGLDRKNITTEQLGRIVIFYGPMKEVGSGYWSDDVKWGEYALLPERYEYLLSTP</sequence>
<gene>
    <name evidence="1" type="ORF">NLX89_07050</name>
    <name evidence="2" type="ORF">NLX89_09030</name>
</gene>
<dbReference type="RefSeq" id="WP_272663090.1">
    <property type="nucleotide sequence ID" value="NZ_CP145912.1"/>
</dbReference>
<name>A0ABU2IVK2_9GAMM</name>
<proteinExistence type="predicted"/>
<comment type="caution">
    <text evidence="1">The sequence shown here is derived from an EMBL/GenBank/DDBJ whole genome shotgun (WGS) entry which is preliminary data.</text>
</comment>
<dbReference type="EMBL" id="JANAVW010000001">
    <property type="protein sequence ID" value="MDT0133480.1"/>
    <property type="molecule type" value="Genomic_DNA"/>
</dbReference>
<evidence type="ECO:0000313" key="2">
    <source>
        <dbReference type="EMBL" id="MDT0133480.1"/>
    </source>
</evidence>
<dbReference type="Proteomes" id="UP001252207">
    <property type="component" value="Unassembled WGS sequence"/>
</dbReference>
<evidence type="ECO:0000313" key="3">
    <source>
        <dbReference type="Proteomes" id="UP001252207"/>
    </source>
</evidence>
<organism evidence="1 3">
    <name type="scientific">Providencia huaxiensis</name>
    <dbReference type="NCBI Taxonomy" id="2027290"/>
    <lineage>
        <taxon>Bacteria</taxon>
        <taxon>Pseudomonadati</taxon>
        <taxon>Pseudomonadota</taxon>
        <taxon>Gammaproteobacteria</taxon>
        <taxon>Enterobacterales</taxon>
        <taxon>Morganellaceae</taxon>
        <taxon>Providencia</taxon>
    </lineage>
</organism>
<keyword evidence="3" id="KW-1185">Reference proteome</keyword>
<protein>
    <submittedName>
        <fullName evidence="1">Uncharacterized protein</fullName>
    </submittedName>
</protein>